<proteinExistence type="predicted"/>
<gene>
    <name evidence="1" type="ORF">QBC46DRAFT_259712</name>
</gene>
<evidence type="ECO:0000313" key="1">
    <source>
        <dbReference type="EMBL" id="KAK3941047.1"/>
    </source>
</evidence>
<dbReference type="Proteomes" id="UP001303473">
    <property type="component" value="Unassembled WGS sequence"/>
</dbReference>
<accession>A0AAN6N8B5</accession>
<reference evidence="2" key="1">
    <citation type="journal article" date="2023" name="Mol. Phylogenet. Evol.">
        <title>Genome-scale phylogeny and comparative genomics of the fungal order Sordariales.</title>
        <authorList>
            <person name="Hensen N."/>
            <person name="Bonometti L."/>
            <person name="Westerberg I."/>
            <person name="Brannstrom I.O."/>
            <person name="Guillou S."/>
            <person name="Cros-Aarteil S."/>
            <person name="Calhoun S."/>
            <person name="Haridas S."/>
            <person name="Kuo A."/>
            <person name="Mondo S."/>
            <person name="Pangilinan J."/>
            <person name="Riley R."/>
            <person name="LaButti K."/>
            <person name="Andreopoulos B."/>
            <person name="Lipzen A."/>
            <person name="Chen C."/>
            <person name="Yan M."/>
            <person name="Daum C."/>
            <person name="Ng V."/>
            <person name="Clum A."/>
            <person name="Steindorff A."/>
            <person name="Ohm R.A."/>
            <person name="Martin F."/>
            <person name="Silar P."/>
            <person name="Natvig D.O."/>
            <person name="Lalanne C."/>
            <person name="Gautier V."/>
            <person name="Ament-Velasquez S.L."/>
            <person name="Kruys A."/>
            <person name="Hutchinson M.I."/>
            <person name="Powell A.J."/>
            <person name="Barry K."/>
            <person name="Miller A.N."/>
            <person name="Grigoriev I.V."/>
            <person name="Debuchy R."/>
            <person name="Gladieux P."/>
            <person name="Hiltunen Thoren M."/>
            <person name="Johannesson H."/>
        </authorList>
    </citation>
    <scope>NUCLEOTIDE SEQUENCE [LARGE SCALE GENOMIC DNA]</scope>
    <source>
        <strain evidence="2">CBS 340.73</strain>
    </source>
</reference>
<dbReference type="Pfam" id="PF12520">
    <property type="entry name" value="DUF3723"/>
    <property type="match status" value="1"/>
</dbReference>
<keyword evidence="2" id="KW-1185">Reference proteome</keyword>
<organism evidence="1 2">
    <name type="scientific">Diplogelasinospora grovesii</name>
    <dbReference type="NCBI Taxonomy" id="303347"/>
    <lineage>
        <taxon>Eukaryota</taxon>
        <taxon>Fungi</taxon>
        <taxon>Dikarya</taxon>
        <taxon>Ascomycota</taxon>
        <taxon>Pezizomycotina</taxon>
        <taxon>Sordariomycetes</taxon>
        <taxon>Sordariomycetidae</taxon>
        <taxon>Sordariales</taxon>
        <taxon>Diplogelasinosporaceae</taxon>
        <taxon>Diplogelasinospora</taxon>
    </lineage>
</organism>
<dbReference type="AlphaFoldDB" id="A0AAN6N8B5"/>
<sequence>MMDNKEIFKGVINPSLRAILKRNLLSLKVTIPSLTTFYNNIKYFNIGVKILRTYIIKEEDAVKGEILFKNLARH</sequence>
<dbReference type="InterPro" id="IPR022198">
    <property type="entry name" value="DUF3723"/>
</dbReference>
<name>A0AAN6N8B5_9PEZI</name>
<comment type="caution">
    <text evidence="1">The sequence shown here is derived from an EMBL/GenBank/DDBJ whole genome shotgun (WGS) entry which is preliminary data.</text>
</comment>
<dbReference type="EMBL" id="MU853788">
    <property type="protein sequence ID" value="KAK3941047.1"/>
    <property type="molecule type" value="Genomic_DNA"/>
</dbReference>
<evidence type="ECO:0000313" key="2">
    <source>
        <dbReference type="Proteomes" id="UP001303473"/>
    </source>
</evidence>
<protein>
    <submittedName>
        <fullName evidence="1">Uncharacterized protein</fullName>
    </submittedName>
</protein>